<evidence type="ECO:0000313" key="2">
    <source>
        <dbReference type="Proteomes" id="UP001139494"/>
    </source>
</evidence>
<reference evidence="1" key="1">
    <citation type="journal article" date="2023" name="Front. Microbiol.">
        <title>Genomic-based phylogenetic and metabolic analyses of the genus Natronomonas, and description of Natronomonas aquatica sp. nov.</title>
        <authorList>
            <person name="Garcia-Roldan A."/>
            <person name="Duran-Viseras A."/>
            <person name="de la Haba R.R."/>
            <person name="Corral P."/>
            <person name="Sanchez-Porro C."/>
            <person name="Ventosa A."/>
        </authorList>
    </citation>
    <scope>NUCLEOTIDE SEQUENCE</scope>
    <source>
        <strain evidence="1">F2-12</strain>
    </source>
</reference>
<protein>
    <submittedName>
        <fullName evidence="1">Uncharacterized protein</fullName>
    </submittedName>
</protein>
<gene>
    <name evidence="1" type="ORF">KM295_02460</name>
</gene>
<name>A0A9R1CR74_9EURY</name>
<dbReference type="Proteomes" id="UP001139494">
    <property type="component" value="Unassembled WGS sequence"/>
</dbReference>
<keyword evidence="2" id="KW-1185">Reference proteome</keyword>
<organism evidence="1 2">
    <name type="scientific">Natronomonas aquatica</name>
    <dbReference type="NCBI Taxonomy" id="2841590"/>
    <lineage>
        <taxon>Archaea</taxon>
        <taxon>Methanobacteriati</taxon>
        <taxon>Methanobacteriota</taxon>
        <taxon>Stenosarchaea group</taxon>
        <taxon>Halobacteria</taxon>
        <taxon>Halobacteriales</taxon>
        <taxon>Natronomonadaceae</taxon>
        <taxon>Natronomonas</taxon>
    </lineage>
</organism>
<dbReference type="AlphaFoldDB" id="A0A9R1CR74"/>
<dbReference type="EMBL" id="JAHLKM010000002">
    <property type="protein sequence ID" value="MCQ4332367.1"/>
    <property type="molecule type" value="Genomic_DNA"/>
</dbReference>
<accession>A0A9R1CR74</accession>
<evidence type="ECO:0000313" key="1">
    <source>
        <dbReference type="EMBL" id="MCQ4332367.1"/>
    </source>
</evidence>
<proteinExistence type="predicted"/>
<sequence>MELSRRDAIRAGGGILAGTGVAGCVEERVTNERTRVDSSGVWALSPETADASLDRDAFESYVGRMESKYGDSGVWGLDAETAEDFAVAYVQRLAITRETPGDPGGTETSLEPDDIDPEAPLLVTNACVAVYEPADGRRRYWLWAAADATEGRLVRDVRVSELGATLRLREGILADAAEPSVDGEEASVGLGSPPSGTFPLRGGRLRNTRVTGERGIYGVEWDGDLDGVQSVNGVCEEETTGEYRFFWETSLGYSYEETV</sequence>
<dbReference type="RefSeq" id="WP_256028289.1">
    <property type="nucleotide sequence ID" value="NZ_JAHLKM010000002.1"/>
</dbReference>
<comment type="caution">
    <text evidence="1">The sequence shown here is derived from an EMBL/GenBank/DDBJ whole genome shotgun (WGS) entry which is preliminary data.</text>
</comment>
<dbReference type="PROSITE" id="PS51257">
    <property type="entry name" value="PROKAR_LIPOPROTEIN"/>
    <property type="match status" value="1"/>
</dbReference>